<reference evidence="2" key="1">
    <citation type="journal article" date="2020" name="Stud. Mycol.">
        <title>101 Dothideomycetes genomes: a test case for predicting lifestyles and emergence of pathogens.</title>
        <authorList>
            <person name="Haridas S."/>
            <person name="Albert R."/>
            <person name="Binder M."/>
            <person name="Bloem J."/>
            <person name="Labutti K."/>
            <person name="Salamov A."/>
            <person name="Andreopoulos B."/>
            <person name="Baker S."/>
            <person name="Barry K."/>
            <person name="Bills G."/>
            <person name="Bluhm B."/>
            <person name="Cannon C."/>
            <person name="Castanera R."/>
            <person name="Culley D."/>
            <person name="Daum C."/>
            <person name="Ezra D."/>
            <person name="Gonzalez J."/>
            <person name="Henrissat B."/>
            <person name="Kuo A."/>
            <person name="Liang C."/>
            <person name="Lipzen A."/>
            <person name="Lutzoni F."/>
            <person name="Magnuson J."/>
            <person name="Mondo S."/>
            <person name="Nolan M."/>
            <person name="Ohm R."/>
            <person name="Pangilinan J."/>
            <person name="Park H.-J."/>
            <person name="Ramirez L."/>
            <person name="Alfaro M."/>
            <person name="Sun H."/>
            <person name="Tritt A."/>
            <person name="Yoshinaga Y."/>
            <person name="Zwiers L.-H."/>
            <person name="Turgeon B."/>
            <person name="Goodwin S."/>
            <person name="Spatafora J."/>
            <person name="Crous P."/>
            <person name="Grigoriev I."/>
        </authorList>
    </citation>
    <scope>NUCLEOTIDE SEQUENCE</scope>
    <source>
        <strain evidence="2">CBS 130266</strain>
    </source>
</reference>
<gene>
    <name evidence="2" type="ORF">EJ08DRAFT_673557</name>
</gene>
<dbReference type="PROSITE" id="PS51608">
    <property type="entry name" value="SAM_MT_UBIE"/>
    <property type="match status" value="1"/>
</dbReference>
<feature type="domain" description="Methyltransferase" evidence="1">
    <location>
        <begin position="43"/>
        <end position="156"/>
    </location>
</feature>
<dbReference type="Proteomes" id="UP000800235">
    <property type="component" value="Unassembled WGS sequence"/>
</dbReference>
<keyword evidence="2" id="KW-0808">Transferase</keyword>
<evidence type="ECO:0000259" key="1">
    <source>
        <dbReference type="Pfam" id="PF13847"/>
    </source>
</evidence>
<dbReference type="Gene3D" id="3.40.50.150">
    <property type="entry name" value="Vaccinia Virus protein VP39"/>
    <property type="match status" value="1"/>
</dbReference>
<organism evidence="2 3">
    <name type="scientific">Tothia fuscella</name>
    <dbReference type="NCBI Taxonomy" id="1048955"/>
    <lineage>
        <taxon>Eukaryota</taxon>
        <taxon>Fungi</taxon>
        <taxon>Dikarya</taxon>
        <taxon>Ascomycota</taxon>
        <taxon>Pezizomycotina</taxon>
        <taxon>Dothideomycetes</taxon>
        <taxon>Pleosporomycetidae</taxon>
        <taxon>Venturiales</taxon>
        <taxon>Cylindrosympodiaceae</taxon>
        <taxon>Tothia</taxon>
    </lineage>
</organism>
<dbReference type="OrthoDB" id="6329284at2759"/>
<dbReference type="AlphaFoldDB" id="A0A9P4NF12"/>
<keyword evidence="3" id="KW-1185">Reference proteome</keyword>
<dbReference type="GO" id="GO:0008168">
    <property type="term" value="F:methyltransferase activity"/>
    <property type="evidence" value="ECO:0007669"/>
    <property type="project" value="UniProtKB-KW"/>
</dbReference>
<dbReference type="PANTHER" id="PTHR43861">
    <property type="entry name" value="TRANS-ACONITATE 2-METHYLTRANSFERASE-RELATED"/>
    <property type="match status" value="1"/>
</dbReference>
<sequence length="298" mass="32843">MAAEAKSQATTAKRLYDDRAKVYDDSWHPSFAKYIVDCANLQPGEKLLDLACGTGLVSFPASKKVRPDGSVIGVDVSQGMLKEAYQKLKQQPESSNVTFFEHDISDLTTLSAIKEESFDVITCASAFVLLNSPGESLKSWIKYLKPGGRLVVDVSHPRNQLSGIVWEKVHQQLGITPPYNRTWVKNENSLKILLHQAGFDILNSKFEFKEQIGYSKHYLSIADAESTAKESISSTANNALNTPTHKAKALQLFQQEWKSLSNPSGTLLEIDGKEPFVGIVALRSRCGSPLRNGIISSL</sequence>
<proteinExistence type="predicted"/>
<comment type="caution">
    <text evidence="2">The sequence shown here is derived from an EMBL/GenBank/DDBJ whole genome shotgun (WGS) entry which is preliminary data.</text>
</comment>
<dbReference type="EMBL" id="MU007132">
    <property type="protein sequence ID" value="KAF2418035.1"/>
    <property type="molecule type" value="Genomic_DNA"/>
</dbReference>
<dbReference type="PANTHER" id="PTHR43861:SF1">
    <property type="entry name" value="TRANS-ACONITATE 2-METHYLTRANSFERASE"/>
    <property type="match status" value="1"/>
</dbReference>
<dbReference type="GO" id="GO:0032259">
    <property type="term" value="P:methylation"/>
    <property type="evidence" value="ECO:0007669"/>
    <property type="project" value="UniProtKB-KW"/>
</dbReference>
<name>A0A9P4NF12_9PEZI</name>
<evidence type="ECO:0000313" key="3">
    <source>
        <dbReference type="Proteomes" id="UP000800235"/>
    </source>
</evidence>
<dbReference type="SUPFAM" id="SSF53335">
    <property type="entry name" value="S-adenosyl-L-methionine-dependent methyltransferases"/>
    <property type="match status" value="1"/>
</dbReference>
<dbReference type="CDD" id="cd02440">
    <property type="entry name" value="AdoMet_MTases"/>
    <property type="match status" value="1"/>
</dbReference>
<dbReference type="InterPro" id="IPR029063">
    <property type="entry name" value="SAM-dependent_MTases_sf"/>
</dbReference>
<keyword evidence="2" id="KW-0489">Methyltransferase</keyword>
<accession>A0A9P4NF12</accession>
<dbReference type="InterPro" id="IPR004033">
    <property type="entry name" value="UbiE/COQ5_MeTrFase"/>
</dbReference>
<protein>
    <submittedName>
        <fullName evidence="2">S-adenosyl-L-methionine-dependent methyltransferase</fullName>
    </submittedName>
</protein>
<dbReference type="InterPro" id="IPR025714">
    <property type="entry name" value="Methyltranfer_dom"/>
</dbReference>
<evidence type="ECO:0000313" key="2">
    <source>
        <dbReference type="EMBL" id="KAF2418035.1"/>
    </source>
</evidence>
<dbReference type="Pfam" id="PF13847">
    <property type="entry name" value="Methyltransf_31"/>
    <property type="match status" value="1"/>
</dbReference>